<feature type="region of interest" description="Disordered" evidence="11">
    <location>
        <begin position="495"/>
        <end position="520"/>
    </location>
</feature>
<dbReference type="PRINTS" id="PR00344">
    <property type="entry name" value="BCTRLSENSOR"/>
</dbReference>
<dbReference type="GO" id="GO:0000155">
    <property type="term" value="F:phosphorelay sensor kinase activity"/>
    <property type="evidence" value="ECO:0007669"/>
    <property type="project" value="InterPro"/>
</dbReference>
<evidence type="ECO:0000256" key="6">
    <source>
        <dbReference type="ARBA" id="ARBA00022692"/>
    </source>
</evidence>
<dbReference type="FunFam" id="1.10.287.130:FF:000001">
    <property type="entry name" value="Two-component sensor histidine kinase"/>
    <property type="match status" value="1"/>
</dbReference>
<evidence type="ECO:0000256" key="10">
    <source>
        <dbReference type="ARBA" id="ARBA00023136"/>
    </source>
</evidence>
<keyword evidence="9" id="KW-0902">Two-component regulatory system</keyword>
<dbReference type="InterPro" id="IPR036890">
    <property type="entry name" value="HATPase_C_sf"/>
</dbReference>
<dbReference type="InterPro" id="IPR004358">
    <property type="entry name" value="Sig_transdc_His_kin-like_C"/>
</dbReference>
<dbReference type="SMART" id="SM00387">
    <property type="entry name" value="HATPase_c"/>
    <property type="match status" value="1"/>
</dbReference>
<evidence type="ECO:0000256" key="11">
    <source>
        <dbReference type="SAM" id="MobiDB-lite"/>
    </source>
</evidence>
<organism evidence="15 16">
    <name type="scientific">Frankia canadensis</name>
    <dbReference type="NCBI Taxonomy" id="1836972"/>
    <lineage>
        <taxon>Bacteria</taxon>
        <taxon>Bacillati</taxon>
        <taxon>Actinomycetota</taxon>
        <taxon>Actinomycetes</taxon>
        <taxon>Frankiales</taxon>
        <taxon>Frankiaceae</taxon>
        <taxon>Frankia</taxon>
    </lineage>
</organism>
<name>A0A2I2KUP9_9ACTN</name>
<feature type="compositionally biased region" description="Gly residues" evidence="11">
    <location>
        <begin position="510"/>
        <end position="520"/>
    </location>
</feature>
<keyword evidence="6 12" id="KW-0812">Transmembrane</keyword>
<dbReference type="Pfam" id="PF00512">
    <property type="entry name" value="HisKA"/>
    <property type="match status" value="1"/>
</dbReference>
<sequence length="520" mass="55517">MMRIRVVAGSARLRILGWQLLLVALALGGSVLAARQVLMARVDERVDQGLAKEVSELRRFVDKSVDPATRRSQFPDVRALLKAHLERAIPDRNQTMLALVDGVPAYRSAETPPYRLDTDRAATAAFVSSVAGGQPHYGRVGTSAGDVRYVAVPVSVRGHSERGVFVSAVFVDRERAEVDEVARVLGIVGFGALAVAGAAGWMVAGRVLAPVRMVRRTAQTITETDLSRRIPIGRGWGGRDEITELTRTFNGMLHRLEQAFETQRAFVDDAGHELRTPITIIRGHLELLGDDPDDRAETVALVLDELDRMSRMVDDLLVLAKAEQPDFLRREPVDLAGFTTDLFVKTRALAPRGWRLAAVGDGRVLADRQRLTQALLQLAQNAAEHTRTGDTIAIGSAADDRAARFWVADSGPGVSPADRARIFERFARGASARPPSPAGGGAGLGLAIVRAIATAHGGTVRVSGEPGAGATFTLELSLVEQSTPVHEPGRVELVGPGTAGRGHHDAAGGRPRGGAEGTPG</sequence>
<evidence type="ECO:0000259" key="14">
    <source>
        <dbReference type="PROSITE" id="PS50885"/>
    </source>
</evidence>
<protein>
    <recommendedName>
        <fullName evidence="3">histidine kinase</fullName>
        <ecNumber evidence="3">2.7.13.3</ecNumber>
    </recommendedName>
</protein>
<dbReference type="Pfam" id="PF02518">
    <property type="entry name" value="HATPase_c"/>
    <property type="match status" value="1"/>
</dbReference>
<dbReference type="InterPro" id="IPR005467">
    <property type="entry name" value="His_kinase_dom"/>
</dbReference>
<dbReference type="Gene3D" id="3.30.565.10">
    <property type="entry name" value="Histidine kinase-like ATPase, C-terminal domain"/>
    <property type="match status" value="1"/>
</dbReference>
<feature type="transmembrane region" description="Helical" evidence="12">
    <location>
        <begin position="184"/>
        <end position="209"/>
    </location>
</feature>
<dbReference type="Proteomes" id="UP000234331">
    <property type="component" value="Unassembled WGS sequence"/>
</dbReference>
<keyword evidence="10 12" id="KW-0472">Membrane</keyword>
<dbReference type="PROSITE" id="PS50109">
    <property type="entry name" value="HIS_KIN"/>
    <property type="match status" value="1"/>
</dbReference>
<evidence type="ECO:0000313" key="16">
    <source>
        <dbReference type="Proteomes" id="UP000234331"/>
    </source>
</evidence>
<evidence type="ECO:0000259" key="13">
    <source>
        <dbReference type="PROSITE" id="PS50109"/>
    </source>
</evidence>
<proteinExistence type="predicted"/>
<dbReference type="PANTHER" id="PTHR45436">
    <property type="entry name" value="SENSOR HISTIDINE KINASE YKOH"/>
    <property type="match status" value="1"/>
</dbReference>
<dbReference type="Gene3D" id="6.10.340.10">
    <property type="match status" value="1"/>
</dbReference>
<dbReference type="SMART" id="SM00388">
    <property type="entry name" value="HisKA"/>
    <property type="match status" value="1"/>
</dbReference>
<keyword evidence="7 15" id="KW-0418">Kinase</keyword>
<gene>
    <name evidence="15" type="ORF">FRACA_3240004</name>
</gene>
<dbReference type="InterPro" id="IPR050428">
    <property type="entry name" value="TCS_sensor_his_kinase"/>
</dbReference>
<evidence type="ECO:0000256" key="4">
    <source>
        <dbReference type="ARBA" id="ARBA00022553"/>
    </source>
</evidence>
<dbReference type="CDD" id="cd06225">
    <property type="entry name" value="HAMP"/>
    <property type="match status" value="1"/>
</dbReference>
<dbReference type="EC" id="2.7.13.3" evidence="3"/>
<dbReference type="AlphaFoldDB" id="A0A2I2KUP9"/>
<reference evidence="15 16" key="1">
    <citation type="submission" date="2017-06" db="EMBL/GenBank/DDBJ databases">
        <authorList>
            <person name="Kim H.J."/>
            <person name="Triplett B.A."/>
        </authorList>
    </citation>
    <scope>NUCLEOTIDE SEQUENCE [LARGE SCALE GENOMIC DNA]</scope>
    <source>
        <strain evidence="15">FRACA_ARgP5</strain>
    </source>
</reference>
<comment type="subcellular location">
    <subcellularLocation>
        <location evidence="2">Cell membrane</location>
    </subcellularLocation>
</comment>
<evidence type="ECO:0000256" key="3">
    <source>
        <dbReference type="ARBA" id="ARBA00012438"/>
    </source>
</evidence>
<evidence type="ECO:0000256" key="5">
    <source>
        <dbReference type="ARBA" id="ARBA00022679"/>
    </source>
</evidence>
<evidence type="ECO:0000256" key="1">
    <source>
        <dbReference type="ARBA" id="ARBA00000085"/>
    </source>
</evidence>
<dbReference type="EMBL" id="FZMO01000251">
    <property type="protein sequence ID" value="SNQ49379.1"/>
    <property type="molecule type" value="Genomic_DNA"/>
</dbReference>
<dbReference type="SMART" id="SM00304">
    <property type="entry name" value="HAMP"/>
    <property type="match status" value="1"/>
</dbReference>
<dbReference type="InterPro" id="IPR036097">
    <property type="entry name" value="HisK_dim/P_sf"/>
</dbReference>
<feature type="domain" description="Histidine kinase" evidence="13">
    <location>
        <begin position="269"/>
        <end position="480"/>
    </location>
</feature>
<dbReference type="CDD" id="cd00082">
    <property type="entry name" value="HisKA"/>
    <property type="match status" value="1"/>
</dbReference>
<dbReference type="Pfam" id="PF00672">
    <property type="entry name" value="HAMP"/>
    <property type="match status" value="1"/>
</dbReference>
<dbReference type="SUPFAM" id="SSF47384">
    <property type="entry name" value="Homodimeric domain of signal transducing histidine kinase"/>
    <property type="match status" value="1"/>
</dbReference>
<dbReference type="GO" id="GO:0005886">
    <property type="term" value="C:plasma membrane"/>
    <property type="evidence" value="ECO:0007669"/>
    <property type="project" value="UniProtKB-SubCell"/>
</dbReference>
<dbReference type="PANTHER" id="PTHR45436:SF5">
    <property type="entry name" value="SENSOR HISTIDINE KINASE TRCS"/>
    <property type="match status" value="1"/>
</dbReference>
<keyword evidence="5" id="KW-0808">Transferase</keyword>
<dbReference type="SUPFAM" id="SSF158472">
    <property type="entry name" value="HAMP domain-like"/>
    <property type="match status" value="1"/>
</dbReference>
<accession>A0A2I2KUP9</accession>
<keyword evidence="8 12" id="KW-1133">Transmembrane helix</keyword>
<dbReference type="Gene3D" id="1.10.287.130">
    <property type="match status" value="1"/>
</dbReference>
<comment type="catalytic activity">
    <reaction evidence="1">
        <text>ATP + protein L-histidine = ADP + protein N-phospho-L-histidine.</text>
        <dbReference type="EC" id="2.7.13.3"/>
    </reaction>
</comment>
<dbReference type="PROSITE" id="PS50885">
    <property type="entry name" value="HAMP"/>
    <property type="match status" value="1"/>
</dbReference>
<evidence type="ECO:0000256" key="9">
    <source>
        <dbReference type="ARBA" id="ARBA00023012"/>
    </source>
</evidence>
<evidence type="ECO:0000256" key="8">
    <source>
        <dbReference type="ARBA" id="ARBA00022989"/>
    </source>
</evidence>
<evidence type="ECO:0000256" key="2">
    <source>
        <dbReference type="ARBA" id="ARBA00004236"/>
    </source>
</evidence>
<keyword evidence="4" id="KW-0597">Phosphoprotein</keyword>
<dbReference type="InterPro" id="IPR003661">
    <property type="entry name" value="HisK_dim/P_dom"/>
</dbReference>
<evidence type="ECO:0000256" key="7">
    <source>
        <dbReference type="ARBA" id="ARBA00022777"/>
    </source>
</evidence>
<dbReference type="CDD" id="cd00075">
    <property type="entry name" value="HATPase"/>
    <property type="match status" value="1"/>
</dbReference>
<feature type="domain" description="HAMP" evidence="14">
    <location>
        <begin position="205"/>
        <end position="261"/>
    </location>
</feature>
<dbReference type="InterPro" id="IPR003660">
    <property type="entry name" value="HAMP_dom"/>
</dbReference>
<evidence type="ECO:0000256" key="12">
    <source>
        <dbReference type="SAM" id="Phobius"/>
    </source>
</evidence>
<evidence type="ECO:0000313" key="15">
    <source>
        <dbReference type="EMBL" id="SNQ49379.1"/>
    </source>
</evidence>
<dbReference type="SUPFAM" id="SSF55874">
    <property type="entry name" value="ATPase domain of HSP90 chaperone/DNA topoisomerase II/histidine kinase"/>
    <property type="match status" value="1"/>
</dbReference>
<dbReference type="InterPro" id="IPR003594">
    <property type="entry name" value="HATPase_dom"/>
</dbReference>
<keyword evidence="16" id="KW-1185">Reference proteome</keyword>